<protein>
    <submittedName>
        <fullName evidence="1">Myb family transcription factor</fullName>
    </submittedName>
</protein>
<sequence length="501" mass="55307">MSSKTMNHHSIISVTQSESNKGVSQSCCTALSPIHNFCVETEEHCLSTGECSSPRPSPFIRKESLNSPNHMQVSTALPQKNCLIARPDSPMSPGSRLQHSRGTFSRSSVFCTSLYQSSSSSSETHRQLGNLPFLPHPPSYNQSVSAVDSTNSPLLFSEDVGNPYEEHPESLMKDFLNLPGDASDGSFHGITCTGDGFNEQLELQFLSDELDIAINDHGENPRLDEIYEAPQSSLKPTLGLTCNQNYVSSAPPVDAVSSHPSPGPASSHKPRMRWTPELHECFVEAVNKLDGAEKATPKGVLKIMNVEGLTIYHVKSHLQKYRLAKYMPEKKEEKKTCSSEEKKVVSSNTESEGRKKGSIQITEALRMQMEVQKQLHEQLEVQRALQLRIEEHARYLQKILEEQKKAGSALILPQTQSLSTLTNASKDSELRPSSPSVTVNALPDQDQTVESKTESSSSSLPSKHKATDSRDLKPDACAKRIRLENKLESTSDEDVVENPVQ</sequence>
<reference evidence="1 2" key="1">
    <citation type="journal article" date="2023" name="Science">
        <title>Complex scaffold remodeling in plant triterpene biosynthesis.</title>
        <authorList>
            <person name="De La Pena R."/>
            <person name="Hodgson H."/>
            <person name="Liu J.C."/>
            <person name="Stephenson M.J."/>
            <person name="Martin A.C."/>
            <person name="Owen C."/>
            <person name="Harkess A."/>
            <person name="Leebens-Mack J."/>
            <person name="Jimenez L.E."/>
            <person name="Osbourn A."/>
            <person name="Sattely E.S."/>
        </authorList>
    </citation>
    <scope>NUCLEOTIDE SEQUENCE [LARGE SCALE GENOMIC DNA]</scope>
    <source>
        <strain evidence="2">cv. JPN11</strain>
        <tissue evidence="1">Leaf</tissue>
    </source>
</reference>
<name>A0ACC1YNW2_MELAZ</name>
<organism evidence="1 2">
    <name type="scientific">Melia azedarach</name>
    <name type="common">Chinaberry tree</name>
    <dbReference type="NCBI Taxonomy" id="155640"/>
    <lineage>
        <taxon>Eukaryota</taxon>
        <taxon>Viridiplantae</taxon>
        <taxon>Streptophyta</taxon>
        <taxon>Embryophyta</taxon>
        <taxon>Tracheophyta</taxon>
        <taxon>Spermatophyta</taxon>
        <taxon>Magnoliopsida</taxon>
        <taxon>eudicotyledons</taxon>
        <taxon>Gunneridae</taxon>
        <taxon>Pentapetalae</taxon>
        <taxon>rosids</taxon>
        <taxon>malvids</taxon>
        <taxon>Sapindales</taxon>
        <taxon>Meliaceae</taxon>
        <taxon>Melia</taxon>
    </lineage>
</organism>
<evidence type="ECO:0000313" key="2">
    <source>
        <dbReference type="Proteomes" id="UP001164539"/>
    </source>
</evidence>
<comment type="caution">
    <text evidence="1">The sequence shown here is derived from an EMBL/GenBank/DDBJ whole genome shotgun (WGS) entry which is preliminary data.</text>
</comment>
<gene>
    <name evidence="1" type="ORF">OWV82_004338</name>
</gene>
<dbReference type="EMBL" id="CM051395">
    <property type="protein sequence ID" value="KAJ4725467.1"/>
    <property type="molecule type" value="Genomic_DNA"/>
</dbReference>
<dbReference type="Proteomes" id="UP001164539">
    <property type="component" value="Chromosome 2"/>
</dbReference>
<keyword evidence="2" id="KW-1185">Reference proteome</keyword>
<accession>A0ACC1YNW2</accession>
<evidence type="ECO:0000313" key="1">
    <source>
        <dbReference type="EMBL" id="KAJ4725467.1"/>
    </source>
</evidence>
<proteinExistence type="predicted"/>